<name>A0A2P4WVU6_9STRA</name>
<dbReference type="AlphaFoldDB" id="A0A2P4WVU6"/>
<proteinExistence type="predicted"/>
<sequence>MAIPTATDLTTAEVSSKKAPSYPTASVALYTSFQSKRSAMELQTRVEKALTENSARYVAHKDRFKTKATMSADAEDVSFAVRIYSLDNVRSPCEDDRRQPEPTVVASERKRAPGMCVVEFRRTSGACLKFHEAYKKLSSSLSDLVWDNNDALETADDSPAEELISDEAMMI</sequence>
<dbReference type="GO" id="GO:0016301">
    <property type="term" value="F:kinase activity"/>
    <property type="evidence" value="ECO:0007669"/>
    <property type="project" value="UniProtKB-KW"/>
</dbReference>
<dbReference type="OrthoDB" id="179042at2759"/>
<keyword evidence="1" id="KW-0418">Kinase</keyword>
<keyword evidence="1" id="KW-0808">Transferase</keyword>
<dbReference type="EMBL" id="NCKW01020741">
    <property type="protein sequence ID" value="POM57423.1"/>
    <property type="molecule type" value="Genomic_DNA"/>
</dbReference>
<dbReference type="Proteomes" id="UP000237271">
    <property type="component" value="Unassembled WGS sequence"/>
</dbReference>
<reference evidence="1 2" key="1">
    <citation type="journal article" date="2017" name="Genome Biol. Evol.">
        <title>Phytophthora megakarya and P. palmivora, closely related causal agents of cacao black pod rot, underwent increases in genome sizes and gene numbers by different mechanisms.</title>
        <authorList>
            <person name="Ali S.S."/>
            <person name="Shao J."/>
            <person name="Lary D.J."/>
            <person name="Kronmiller B."/>
            <person name="Shen D."/>
            <person name="Strem M.D."/>
            <person name="Amoako-Attah I."/>
            <person name="Akrofi A.Y."/>
            <person name="Begoude B.A."/>
            <person name="Ten Hoopen G.M."/>
            <person name="Coulibaly K."/>
            <person name="Kebe B.I."/>
            <person name="Melnick R.L."/>
            <person name="Guiltinan M.J."/>
            <person name="Tyler B.M."/>
            <person name="Meinhardt L.W."/>
            <person name="Bailey B.A."/>
        </authorList>
    </citation>
    <scope>NUCLEOTIDE SEQUENCE [LARGE SCALE GENOMIC DNA]</scope>
    <source>
        <strain evidence="2">sbr112.9</strain>
    </source>
</reference>
<evidence type="ECO:0000313" key="1">
    <source>
        <dbReference type="EMBL" id="POM57423.1"/>
    </source>
</evidence>
<evidence type="ECO:0000313" key="2">
    <source>
        <dbReference type="Proteomes" id="UP000237271"/>
    </source>
</evidence>
<keyword evidence="2" id="KW-1185">Reference proteome</keyword>
<dbReference type="Gene3D" id="3.30.310.80">
    <property type="entry name" value="Kinase associated domain 1, KA1"/>
    <property type="match status" value="1"/>
</dbReference>
<protein>
    <submittedName>
        <fullName evidence="1">CAMK protein Kinase</fullName>
    </submittedName>
</protein>
<comment type="caution">
    <text evidence="1">The sequence shown here is derived from an EMBL/GenBank/DDBJ whole genome shotgun (WGS) entry which is preliminary data.</text>
</comment>
<gene>
    <name evidence="1" type="ORF">PHPALM_38065</name>
</gene>
<organism evidence="1 2">
    <name type="scientific">Phytophthora palmivora</name>
    <dbReference type="NCBI Taxonomy" id="4796"/>
    <lineage>
        <taxon>Eukaryota</taxon>
        <taxon>Sar</taxon>
        <taxon>Stramenopiles</taxon>
        <taxon>Oomycota</taxon>
        <taxon>Peronosporomycetes</taxon>
        <taxon>Peronosporales</taxon>
        <taxon>Peronosporaceae</taxon>
        <taxon>Phytophthora</taxon>
    </lineage>
</organism>
<accession>A0A2P4WVU6</accession>